<proteinExistence type="predicted"/>
<dbReference type="InterPro" id="IPR000326">
    <property type="entry name" value="PAP2/HPO"/>
</dbReference>
<dbReference type="AlphaFoldDB" id="A0A918T051"/>
<feature type="transmembrane region" description="Helical" evidence="1">
    <location>
        <begin position="145"/>
        <end position="169"/>
    </location>
</feature>
<feature type="transmembrane region" description="Helical" evidence="1">
    <location>
        <begin position="23"/>
        <end position="41"/>
    </location>
</feature>
<sequence>MTATVPAPSRAASSRAARLVSELLDPVPCLVLVTVLTGWHAGRLQGVAWGLFAAFFSAAVPLALITAGRRLGYWDSRHLPRLKDRLLLLPACMASVAVGLAATAALDAPAEITALLVAMVCSAAVVLGITTVWKVSLHTSVASGTLTVLTLVYGSPTLVLAPLIVLLGWSRVRLGAHTPAQTVVGAVLGTLVGGPVFALLR</sequence>
<protein>
    <recommendedName>
        <fullName evidence="2">Phosphatidic acid phosphatase type 2/haloperoxidase domain-containing protein</fullName>
    </recommendedName>
</protein>
<comment type="caution">
    <text evidence="3">The sequence shown here is derived from an EMBL/GenBank/DDBJ whole genome shotgun (WGS) entry which is preliminary data.</text>
</comment>
<keyword evidence="4" id="KW-1185">Reference proteome</keyword>
<organism evidence="3 4">
    <name type="scientific">Streptomyces termitum</name>
    <dbReference type="NCBI Taxonomy" id="67368"/>
    <lineage>
        <taxon>Bacteria</taxon>
        <taxon>Bacillati</taxon>
        <taxon>Actinomycetota</taxon>
        <taxon>Actinomycetes</taxon>
        <taxon>Kitasatosporales</taxon>
        <taxon>Streptomycetaceae</taxon>
        <taxon>Streptomyces</taxon>
    </lineage>
</organism>
<feature type="transmembrane region" description="Helical" evidence="1">
    <location>
        <begin position="112"/>
        <end position="133"/>
    </location>
</feature>
<evidence type="ECO:0000313" key="3">
    <source>
        <dbReference type="EMBL" id="GHA82147.1"/>
    </source>
</evidence>
<dbReference type="Pfam" id="PF01569">
    <property type="entry name" value="PAP2"/>
    <property type="match status" value="1"/>
</dbReference>
<feature type="transmembrane region" description="Helical" evidence="1">
    <location>
        <begin position="86"/>
        <end position="106"/>
    </location>
</feature>
<reference evidence="3" key="2">
    <citation type="submission" date="2020-09" db="EMBL/GenBank/DDBJ databases">
        <authorList>
            <person name="Sun Q."/>
            <person name="Ohkuma M."/>
        </authorList>
    </citation>
    <scope>NUCLEOTIDE SEQUENCE</scope>
    <source>
        <strain evidence="3">JCM 4518</strain>
    </source>
</reference>
<keyword evidence="1" id="KW-0812">Transmembrane</keyword>
<accession>A0A918T051</accession>
<dbReference type="RefSeq" id="WP_189976941.1">
    <property type="nucleotide sequence ID" value="NZ_BMUL01000006.1"/>
</dbReference>
<evidence type="ECO:0000256" key="1">
    <source>
        <dbReference type="SAM" id="Phobius"/>
    </source>
</evidence>
<evidence type="ECO:0000313" key="4">
    <source>
        <dbReference type="Proteomes" id="UP000644020"/>
    </source>
</evidence>
<keyword evidence="1" id="KW-1133">Transmembrane helix</keyword>
<dbReference type="InterPro" id="IPR036938">
    <property type="entry name" value="PAP2/HPO_sf"/>
</dbReference>
<name>A0A918T051_9ACTN</name>
<dbReference type="Proteomes" id="UP000644020">
    <property type="component" value="Unassembled WGS sequence"/>
</dbReference>
<evidence type="ECO:0000259" key="2">
    <source>
        <dbReference type="Pfam" id="PF01569"/>
    </source>
</evidence>
<gene>
    <name evidence="3" type="ORF">GCM10010305_27390</name>
</gene>
<keyword evidence="1" id="KW-0472">Membrane</keyword>
<feature type="domain" description="Phosphatidic acid phosphatase type 2/haloperoxidase" evidence="2">
    <location>
        <begin position="135"/>
        <end position="198"/>
    </location>
</feature>
<feature type="transmembrane region" description="Helical" evidence="1">
    <location>
        <begin position="181"/>
        <end position="200"/>
    </location>
</feature>
<feature type="transmembrane region" description="Helical" evidence="1">
    <location>
        <begin position="47"/>
        <end position="65"/>
    </location>
</feature>
<dbReference type="Gene3D" id="1.20.144.10">
    <property type="entry name" value="Phosphatidic acid phosphatase type 2/haloperoxidase"/>
    <property type="match status" value="1"/>
</dbReference>
<dbReference type="EMBL" id="BMUL01000006">
    <property type="protein sequence ID" value="GHA82147.1"/>
    <property type="molecule type" value="Genomic_DNA"/>
</dbReference>
<dbReference type="SUPFAM" id="SSF48317">
    <property type="entry name" value="Acid phosphatase/Vanadium-dependent haloperoxidase"/>
    <property type="match status" value="1"/>
</dbReference>
<reference evidence="3" key="1">
    <citation type="journal article" date="2014" name="Int. J. Syst. Evol. Microbiol.">
        <title>Complete genome sequence of Corynebacterium casei LMG S-19264T (=DSM 44701T), isolated from a smear-ripened cheese.</title>
        <authorList>
            <consortium name="US DOE Joint Genome Institute (JGI-PGF)"/>
            <person name="Walter F."/>
            <person name="Albersmeier A."/>
            <person name="Kalinowski J."/>
            <person name="Ruckert C."/>
        </authorList>
    </citation>
    <scope>NUCLEOTIDE SEQUENCE</scope>
    <source>
        <strain evidence="3">JCM 4518</strain>
    </source>
</reference>